<evidence type="ECO:0000256" key="1">
    <source>
        <dbReference type="SAM" id="Phobius"/>
    </source>
</evidence>
<dbReference type="Gene3D" id="3.90.550.10">
    <property type="entry name" value="Spore Coat Polysaccharide Biosynthesis Protein SpsA, Chain A"/>
    <property type="match status" value="1"/>
</dbReference>
<dbReference type="PANTHER" id="PTHR48090">
    <property type="entry name" value="UNDECAPRENYL-PHOSPHATE 4-DEOXY-4-FORMAMIDO-L-ARABINOSE TRANSFERASE-RELATED"/>
    <property type="match status" value="1"/>
</dbReference>
<organism evidence="3 4">
    <name type="scientific">Pseudogulbenkiania ferrooxidans EGD-HP2</name>
    <dbReference type="NCBI Taxonomy" id="1388764"/>
    <lineage>
        <taxon>Bacteria</taxon>
        <taxon>Pseudomonadati</taxon>
        <taxon>Pseudomonadota</taxon>
        <taxon>Betaproteobacteria</taxon>
        <taxon>Neisseriales</taxon>
        <taxon>Chromobacteriaceae</taxon>
        <taxon>Pseudogulbenkiania</taxon>
    </lineage>
</organism>
<dbReference type="CDD" id="cd04187">
    <property type="entry name" value="DPM1_like_bac"/>
    <property type="match status" value="1"/>
</dbReference>
<evidence type="ECO:0000313" key="4">
    <source>
        <dbReference type="Proteomes" id="UP000016426"/>
    </source>
</evidence>
<protein>
    <submittedName>
        <fullName evidence="3">Bactoprenol glucosyl transferase</fullName>
    </submittedName>
</protein>
<keyword evidence="1" id="KW-0472">Membrane</keyword>
<feature type="domain" description="Glycosyltransferase 2-like" evidence="2">
    <location>
        <begin position="33"/>
        <end position="195"/>
    </location>
</feature>
<dbReference type="EMBL" id="AVPH01000264">
    <property type="protein sequence ID" value="ERE03185.1"/>
    <property type="molecule type" value="Genomic_DNA"/>
</dbReference>
<accession>A0ABP2XL72</accession>
<proteinExistence type="predicted"/>
<dbReference type="InterPro" id="IPR029044">
    <property type="entry name" value="Nucleotide-diphossugar_trans"/>
</dbReference>
<comment type="caution">
    <text evidence="3">The sequence shown here is derived from an EMBL/GenBank/DDBJ whole genome shotgun (WGS) entry which is preliminary data.</text>
</comment>
<dbReference type="GO" id="GO:0016740">
    <property type="term" value="F:transferase activity"/>
    <property type="evidence" value="ECO:0007669"/>
    <property type="project" value="UniProtKB-KW"/>
</dbReference>
<keyword evidence="1" id="KW-1133">Transmembrane helix</keyword>
<feature type="transmembrane region" description="Helical" evidence="1">
    <location>
        <begin position="294"/>
        <end position="314"/>
    </location>
</feature>
<gene>
    <name evidence="3" type="ORF">O166_12955</name>
</gene>
<dbReference type="InterPro" id="IPR050256">
    <property type="entry name" value="Glycosyltransferase_2"/>
</dbReference>
<evidence type="ECO:0000259" key="2">
    <source>
        <dbReference type="Pfam" id="PF00535"/>
    </source>
</evidence>
<keyword evidence="1" id="KW-0812">Transmembrane</keyword>
<sequence>MKAQTAMTDARNFVPPYLLELHAAERPADPLVSCLIPAYNESENIAPMLETLHRLLSERGYRHELVVVDDGSRDDTVPKALEAAKRLPVTVIQLSRNFGKEIALTAGIDNIGGDVAVLIDGDFQHPPEMVPVFLAKWREGYDMVYSVRANRDGETLAKRAFTRVFYALLNSGAPLKIPENTQDFRVLDKSILEALRRMPERNRFMKGLYNWVGFTQLAMETQTQERRAGKSSFNFRSLFNLGLTGLTAFSNMPLRIWTLVGCVISMLSIGYAIWELVHTLLFGNPVSGWPTLAVAVTFLGGVQLLSIGILGEYVGRIFNEVKGRPTYLISRISKRKDGQDA</sequence>
<dbReference type="InterPro" id="IPR001173">
    <property type="entry name" value="Glyco_trans_2-like"/>
</dbReference>
<evidence type="ECO:0000313" key="3">
    <source>
        <dbReference type="EMBL" id="ERE03185.1"/>
    </source>
</evidence>
<dbReference type="PANTHER" id="PTHR48090:SF8">
    <property type="entry name" value="GLYCOSYLTRANSFERASE CSBB-RELATED"/>
    <property type="match status" value="1"/>
</dbReference>
<dbReference type="SUPFAM" id="SSF53448">
    <property type="entry name" value="Nucleotide-diphospho-sugar transferases"/>
    <property type="match status" value="1"/>
</dbReference>
<name>A0ABP2XL72_9NEIS</name>
<dbReference type="Proteomes" id="UP000016426">
    <property type="component" value="Unassembled WGS sequence"/>
</dbReference>
<keyword evidence="4" id="KW-1185">Reference proteome</keyword>
<reference evidence="3 4" key="1">
    <citation type="journal article" date="2013" name="Genome Announc.">
        <title>Genome Sequence of the Pigment-Producing Bacterium Pseudogulbenkiania ferrooxidans, Isolated from Loktak Lake.</title>
        <authorList>
            <person name="Puranik S."/>
            <person name="Talkal R."/>
            <person name="Qureshi A."/>
            <person name="Khardenavis A."/>
            <person name="Kapley A."/>
            <person name="Purohit H.J."/>
        </authorList>
    </citation>
    <scope>NUCLEOTIDE SEQUENCE [LARGE SCALE GENOMIC DNA]</scope>
    <source>
        <strain evidence="3 4">EGD-HP2</strain>
    </source>
</reference>
<dbReference type="Pfam" id="PF00535">
    <property type="entry name" value="Glycos_transf_2"/>
    <property type="match status" value="1"/>
</dbReference>
<feature type="transmembrane region" description="Helical" evidence="1">
    <location>
        <begin position="256"/>
        <end position="274"/>
    </location>
</feature>
<keyword evidence="3" id="KW-0808">Transferase</keyword>